<dbReference type="InterPro" id="IPR023210">
    <property type="entry name" value="NADP_OxRdtase_dom"/>
</dbReference>
<dbReference type="PIRSF" id="PIRSF000097">
    <property type="entry name" value="AKR"/>
    <property type="match status" value="1"/>
</dbReference>
<keyword evidence="3" id="KW-1185">Reference proteome</keyword>
<dbReference type="InterPro" id="IPR036812">
    <property type="entry name" value="NAD(P)_OxRdtase_dom_sf"/>
</dbReference>
<dbReference type="PANTHER" id="PTHR43638:SF3">
    <property type="entry name" value="ALDEHYDE REDUCTASE"/>
    <property type="match status" value="1"/>
</dbReference>
<reference evidence="2" key="1">
    <citation type="submission" date="2023-06" db="EMBL/GenBank/DDBJ databases">
        <authorList>
            <person name="Jiang Y."/>
            <person name="Liu Q."/>
        </authorList>
    </citation>
    <scope>NUCLEOTIDE SEQUENCE</scope>
    <source>
        <strain evidence="2">CGMCC 1.12090</strain>
    </source>
</reference>
<comment type="caution">
    <text evidence="2">The sequence shown here is derived from an EMBL/GenBank/DDBJ whole genome shotgun (WGS) entry which is preliminary data.</text>
</comment>
<dbReference type="Proteomes" id="UP001169027">
    <property type="component" value="Unassembled WGS sequence"/>
</dbReference>
<protein>
    <submittedName>
        <fullName evidence="2">Aldo/keto reductase</fullName>
    </submittedName>
</protein>
<dbReference type="Pfam" id="PF00248">
    <property type="entry name" value="Aldo_ket_red"/>
    <property type="match status" value="1"/>
</dbReference>
<sequence length="282" mass="30231">MQTLELPGGGTIPALGLGTWKIGESAGRRGAEVAALRAAIAMGYRLIDTAEMYGEGGAEEVVGQAIAEALRAGDVRREELFIVSKVYPHNASLHGTAKACARSLARLGLDHVDLYLLHWRGEHPLGDTCEAMQTLVAEGKVRHWGVSNFDTDDMEELAALAGDCAVNQVYYSVAERGPEFSLLPWHRERAIPLMAYSPIDQGALAADAALQTIAERLGISAAQLALAWVLAQPGVAAIPKAARESHLRENLAAAELTLGPEVLAEIDRLHPAPRRKRPLAMI</sequence>
<evidence type="ECO:0000313" key="3">
    <source>
        <dbReference type="Proteomes" id="UP001169027"/>
    </source>
</evidence>
<accession>A0ABT8RVZ5</accession>
<dbReference type="PRINTS" id="PR00069">
    <property type="entry name" value="ALDKETRDTASE"/>
</dbReference>
<evidence type="ECO:0000259" key="1">
    <source>
        <dbReference type="Pfam" id="PF00248"/>
    </source>
</evidence>
<dbReference type="InterPro" id="IPR020471">
    <property type="entry name" value="AKR"/>
</dbReference>
<evidence type="ECO:0000313" key="2">
    <source>
        <dbReference type="EMBL" id="MDO1530741.1"/>
    </source>
</evidence>
<dbReference type="PANTHER" id="PTHR43638">
    <property type="entry name" value="OXIDOREDUCTASE, ALDO/KETO REDUCTASE FAMILY PROTEIN"/>
    <property type="match status" value="1"/>
</dbReference>
<feature type="domain" description="NADP-dependent oxidoreductase" evidence="1">
    <location>
        <begin position="15"/>
        <end position="269"/>
    </location>
</feature>
<dbReference type="EMBL" id="JAUKVY010000001">
    <property type="protein sequence ID" value="MDO1530741.1"/>
    <property type="molecule type" value="Genomic_DNA"/>
</dbReference>
<proteinExistence type="predicted"/>
<organism evidence="2 3">
    <name type="scientific">Variovorax ginsengisoli</name>
    <dbReference type="NCBI Taxonomy" id="363844"/>
    <lineage>
        <taxon>Bacteria</taxon>
        <taxon>Pseudomonadati</taxon>
        <taxon>Pseudomonadota</taxon>
        <taxon>Betaproteobacteria</taxon>
        <taxon>Burkholderiales</taxon>
        <taxon>Comamonadaceae</taxon>
        <taxon>Variovorax</taxon>
    </lineage>
</organism>
<gene>
    <name evidence="2" type="ORF">Q2T77_00450</name>
</gene>
<dbReference type="Gene3D" id="3.20.20.100">
    <property type="entry name" value="NADP-dependent oxidoreductase domain"/>
    <property type="match status" value="1"/>
</dbReference>
<dbReference type="RefSeq" id="WP_301802296.1">
    <property type="nucleotide sequence ID" value="NZ_JAUJZH010000001.1"/>
</dbReference>
<name>A0ABT8RVZ5_9BURK</name>
<dbReference type="SUPFAM" id="SSF51430">
    <property type="entry name" value="NAD(P)-linked oxidoreductase"/>
    <property type="match status" value="1"/>
</dbReference>